<dbReference type="InterPro" id="IPR012338">
    <property type="entry name" value="Beta-lactam/transpept-like"/>
</dbReference>
<dbReference type="RefSeq" id="WP_271175951.1">
    <property type="nucleotide sequence ID" value="NZ_BAAAJO010000001.1"/>
</dbReference>
<evidence type="ECO:0000259" key="2">
    <source>
        <dbReference type="Pfam" id="PF13354"/>
    </source>
</evidence>
<feature type="signal peptide" evidence="1">
    <location>
        <begin position="1"/>
        <end position="29"/>
    </location>
</feature>
<dbReference type="GO" id="GO:0008800">
    <property type="term" value="F:beta-lactamase activity"/>
    <property type="evidence" value="ECO:0007669"/>
    <property type="project" value="InterPro"/>
</dbReference>
<accession>A0A9W6H8K4</accession>
<evidence type="ECO:0000313" key="3">
    <source>
        <dbReference type="EMBL" id="GLJ75263.1"/>
    </source>
</evidence>
<protein>
    <submittedName>
        <fullName evidence="3">Beta-lactamase</fullName>
    </submittedName>
</protein>
<sequence>MQIQTRFLASAVAVTLGAAAVFSSAPLFAAPGVSPSGSAAATSTAASSTAAAPVASTTGAALTRAFASLERTHDAHLGILAIDTGSGRTVGYRSGERFPFASSNKTFIAAATLQRSSTADLETVVHYTRADLLEYAPITSRFVDTGMTVRELLDAMLRFSDNTAANLLVARLGGPQAVENWLRGIGDRVTDVDRIEPDLNEALPGDRRDTTTPAQFAADLRSVLLGGVLETSDRMLLRNTMLDNTTGDDTIRAGVDPAWPVADKTGTGEYGVRDDIAVVYPAHRAPIVVAVLTRKDTPDATPDNALLAAATKLAVASLTR</sequence>
<feature type="domain" description="Beta-lactamase class A catalytic" evidence="2">
    <location>
        <begin position="78"/>
        <end position="293"/>
    </location>
</feature>
<dbReference type="AlphaFoldDB" id="A0A9W6H8K4"/>
<dbReference type="GO" id="GO:0030655">
    <property type="term" value="P:beta-lactam antibiotic catabolic process"/>
    <property type="evidence" value="ECO:0007669"/>
    <property type="project" value="InterPro"/>
</dbReference>
<keyword evidence="4" id="KW-1185">Reference proteome</keyword>
<comment type="caution">
    <text evidence="3">The sequence shown here is derived from an EMBL/GenBank/DDBJ whole genome shotgun (WGS) entry which is preliminary data.</text>
</comment>
<dbReference type="EMBL" id="BSEN01000003">
    <property type="protein sequence ID" value="GLJ75263.1"/>
    <property type="molecule type" value="Genomic_DNA"/>
</dbReference>
<dbReference type="PANTHER" id="PTHR35333:SF3">
    <property type="entry name" value="BETA-LACTAMASE-TYPE TRANSPEPTIDASE FOLD CONTAINING PROTEIN"/>
    <property type="match status" value="1"/>
</dbReference>
<organism evidence="3 4">
    <name type="scientific">Leifsonia poae</name>
    <dbReference type="NCBI Taxonomy" id="110933"/>
    <lineage>
        <taxon>Bacteria</taxon>
        <taxon>Bacillati</taxon>
        <taxon>Actinomycetota</taxon>
        <taxon>Actinomycetes</taxon>
        <taxon>Micrococcales</taxon>
        <taxon>Microbacteriaceae</taxon>
        <taxon>Leifsonia</taxon>
    </lineage>
</organism>
<name>A0A9W6H8K4_9MICO</name>
<evidence type="ECO:0000313" key="4">
    <source>
        <dbReference type="Proteomes" id="UP001142372"/>
    </source>
</evidence>
<dbReference type="SUPFAM" id="SSF56601">
    <property type="entry name" value="beta-lactamase/transpeptidase-like"/>
    <property type="match status" value="1"/>
</dbReference>
<dbReference type="GO" id="GO:0046677">
    <property type="term" value="P:response to antibiotic"/>
    <property type="evidence" value="ECO:0007669"/>
    <property type="project" value="InterPro"/>
</dbReference>
<dbReference type="Gene3D" id="3.40.710.10">
    <property type="entry name" value="DD-peptidase/beta-lactamase superfamily"/>
    <property type="match status" value="1"/>
</dbReference>
<dbReference type="Proteomes" id="UP001142372">
    <property type="component" value="Unassembled WGS sequence"/>
</dbReference>
<reference evidence="3" key="1">
    <citation type="journal article" date="2014" name="Int. J. Syst. Evol. Microbiol.">
        <title>Complete genome sequence of Corynebacterium casei LMG S-19264T (=DSM 44701T), isolated from a smear-ripened cheese.</title>
        <authorList>
            <consortium name="US DOE Joint Genome Institute (JGI-PGF)"/>
            <person name="Walter F."/>
            <person name="Albersmeier A."/>
            <person name="Kalinowski J."/>
            <person name="Ruckert C."/>
        </authorList>
    </citation>
    <scope>NUCLEOTIDE SEQUENCE</scope>
    <source>
        <strain evidence="3">VKM Ac-1401</strain>
    </source>
</reference>
<dbReference type="Pfam" id="PF13354">
    <property type="entry name" value="Beta-lactamase2"/>
    <property type="match status" value="1"/>
</dbReference>
<keyword evidence="1" id="KW-0732">Signal</keyword>
<proteinExistence type="predicted"/>
<dbReference type="InterPro" id="IPR045155">
    <property type="entry name" value="Beta-lactam_cat"/>
</dbReference>
<dbReference type="InterPro" id="IPR000871">
    <property type="entry name" value="Beta-lactam_class-A"/>
</dbReference>
<gene>
    <name evidence="3" type="primary">penP</name>
    <name evidence="3" type="ORF">GCM10017584_08370</name>
</gene>
<evidence type="ECO:0000256" key="1">
    <source>
        <dbReference type="SAM" id="SignalP"/>
    </source>
</evidence>
<dbReference type="NCBIfam" id="NF033103">
    <property type="entry name" value="bla_class_A"/>
    <property type="match status" value="1"/>
</dbReference>
<dbReference type="PANTHER" id="PTHR35333">
    <property type="entry name" value="BETA-LACTAMASE"/>
    <property type="match status" value="1"/>
</dbReference>
<dbReference type="PRINTS" id="PR00118">
    <property type="entry name" value="BLACTAMASEA"/>
</dbReference>
<reference evidence="3" key="2">
    <citation type="submission" date="2023-01" db="EMBL/GenBank/DDBJ databases">
        <authorList>
            <person name="Sun Q."/>
            <person name="Evtushenko L."/>
        </authorList>
    </citation>
    <scope>NUCLEOTIDE SEQUENCE</scope>
    <source>
        <strain evidence="3">VKM Ac-1401</strain>
    </source>
</reference>
<feature type="chain" id="PRO_5040944344" evidence="1">
    <location>
        <begin position="30"/>
        <end position="320"/>
    </location>
</feature>